<dbReference type="Gene3D" id="1.10.630.10">
    <property type="entry name" value="Cytochrome P450"/>
    <property type="match status" value="2"/>
</dbReference>
<dbReference type="InterPro" id="IPR050196">
    <property type="entry name" value="Cytochrome_P450_Monoox"/>
</dbReference>
<comment type="function">
    <text evidence="2">May be involved in the metabolism of insect hormones and in the breakdown of synthetic insecticides.</text>
</comment>
<organism evidence="15">
    <name type="scientific">Anopheles atroparvus</name>
    <name type="common">European mosquito</name>
    <dbReference type="NCBI Taxonomy" id="41427"/>
    <lineage>
        <taxon>Eukaryota</taxon>
        <taxon>Metazoa</taxon>
        <taxon>Ecdysozoa</taxon>
        <taxon>Arthropoda</taxon>
        <taxon>Hexapoda</taxon>
        <taxon>Insecta</taxon>
        <taxon>Pterygota</taxon>
        <taxon>Neoptera</taxon>
        <taxon>Endopterygota</taxon>
        <taxon>Diptera</taxon>
        <taxon>Nematocera</taxon>
        <taxon>Culicoidea</taxon>
        <taxon>Culicidae</taxon>
        <taxon>Anophelinae</taxon>
        <taxon>Anopheles</taxon>
    </lineage>
</organism>
<keyword evidence="6 14" id="KW-0349">Heme</keyword>
<evidence type="ECO:0000256" key="6">
    <source>
        <dbReference type="ARBA" id="ARBA00022617"/>
    </source>
</evidence>
<evidence type="ECO:0000256" key="14">
    <source>
        <dbReference type="PIRSR" id="PIRSR602401-1"/>
    </source>
</evidence>
<evidence type="ECO:0000256" key="2">
    <source>
        <dbReference type="ARBA" id="ARBA00003690"/>
    </source>
</evidence>
<name>A0A182JET4_ANOAO</name>
<dbReference type="PANTHER" id="PTHR24291">
    <property type="entry name" value="CYTOCHROME P450 FAMILY 4"/>
    <property type="match status" value="1"/>
</dbReference>
<dbReference type="AlphaFoldDB" id="A0A182JET4"/>
<evidence type="ECO:0000256" key="4">
    <source>
        <dbReference type="ARBA" id="ARBA00004406"/>
    </source>
</evidence>
<evidence type="ECO:0000256" key="5">
    <source>
        <dbReference type="ARBA" id="ARBA00010617"/>
    </source>
</evidence>
<sequence length="779" mass="90035">MTKFGTESIIVETRRKIITPAFHFKILDQFMDVFNEEADILIAKLEKHIGKSEFDIYDYVTLYALDSICATSMGVRIHAQDDPNNEYVQAVKQMSNFFLRHMFSPLRQFPVLFFLHPFSRERGRVIQKLHHFTNSVIESRRKQLEQEQRLGTVEFDVNEDQMYSKRKNTFLDQLLKVTVGGKPLSTAAIREEVDTFMFAGHDTTTSGISFAILHLAKHPDVQQRLYEEIDRMLGINKKTSLLTNAMLQEMKYLDMVVKESLRLVPPVPLIARKLLEDMEINGVIIPAGTSISIKIFNIHRNPSVFPDPERFDPERFSEANEIKRGPYDYIPFSAGSRNCIGQKYALLEMKVTIVKLLASYRILPVTLLFCYAAYQLYRYQQHRRQLLAIRDKFGGPNSDYFLGTFYMFKNKSIPDIFDIVTGLHKRYGPDVAIIGAFNDLVLDLSSTKNVEKVLLAKSTKKSFVYDYLEPWLGTGLLISFGEKWFQRRKIITPAFHFKILDQFMDVFNEEADILISKLEKHVGKSEFDIYDYVTLYALDSICATSMGVRIHAQDDPNNEYVQAVKQMSNFFLRRVFSLLRQFPALFFLYPFAREQGRVIQKLHHFTNSVIESRRNQLALEQRLGTVEFDVNEDQMYSKRKNTFLDQLLKVTVDGKPLSTAAIREEVDTFMFEGHDTTTSGISFTILNLAKHQDIQQKLFEEIDQMLGAHAKTTTLTSALLQEMKYLDMVVKESLRLVPPLLASYRILPGESAKRIRYKTDLVIRPTEGIPVKLEKRSGI</sequence>
<keyword evidence="12" id="KW-0503">Monooxygenase</keyword>
<evidence type="ECO:0000256" key="13">
    <source>
        <dbReference type="ARBA" id="ARBA00023136"/>
    </source>
</evidence>
<evidence type="ECO:0000256" key="7">
    <source>
        <dbReference type="ARBA" id="ARBA00022723"/>
    </source>
</evidence>
<dbReference type="PROSITE" id="PS00086">
    <property type="entry name" value="CYTOCHROME_P450"/>
    <property type="match status" value="1"/>
</dbReference>
<keyword evidence="7 14" id="KW-0479">Metal-binding</keyword>
<dbReference type="GO" id="GO:0020037">
    <property type="term" value="F:heme binding"/>
    <property type="evidence" value="ECO:0007669"/>
    <property type="project" value="InterPro"/>
</dbReference>
<dbReference type="CDD" id="cd20628">
    <property type="entry name" value="CYP4"/>
    <property type="match status" value="1"/>
</dbReference>
<accession>A0A182JET4</accession>
<dbReference type="InterPro" id="IPR017972">
    <property type="entry name" value="Cyt_P450_CS"/>
</dbReference>
<keyword evidence="13" id="KW-0472">Membrane</keyword>
<dbReference type="EnsemblMetazoa" id="AATE016735-RA">
    <property type="protein sequence ID" value="AATE016735-PA.1"/>
    <property type="gene ID" value="AATE016735"/>
</dbReference>
<evidence type="ECO:0000313" key="15">
    <source>
        <dbReference type="EnsemblMetazoa" id="AATE016735-PA.1"/>
    </source>
</evidence>
<evidence type="ECO:0000256" key="12">
    <source>
        <dbReference type="ARBA" id="ARBA00023033"/>
    </source>
</evidence>
<dbReference type="Pfam" id="PF00067">
    <property type="entry name" value="p450"/>
    <property type="match status" value="2"/>
</dbReference>
<evidence type="ECO:0000256" key="9">
    <source>
        <dbReference type="ARBA" id="ARBA00022848"/>
    </source>
</evidence>
<dbReference type="GO" id="GO:0016705">
    <property type="term" value="F:oxidoreductase activity, acting on paired donors, with incorporation or reduction of molecular oxygen"/>
    <property type="evidence" value="ECO:0007669"/>
    <property type="project" value="InterPro"/>
</dbReference>
<evidence type="ECO:0000256" key="3">
    <source>
        <dbReference type="ARBA" id="ARBA00004174"/>
    </source>
</evidence>
<dbReference type="GO" id="GO:0005789">
    <property type="term" value="C:endoplasmic reticulum membrane"/>
    <property type="evidence" value="ECO:0007669"/>
    <property type="project" value="UniProtKB-SubCell"/>
</dbReference>
<dbReference type="PRINTS" id="PR00463">
    <property type="entry name" value="EP450I"/>
</dbReference>
<evidence type="ECO:0000256" key="1">
    <source>
        <dbReference type="ARBA" id="ARBA00001971"/>
    </source>
</evidence>
<dbReference type="FunFam" id="1.10.630.10:FF:000035">
    <property type="entry name" value="CYtochrome P450 family"/>
    <property type="match status" value="1"/>
</dbReference>
<dbReference type="InterPro" id="IPR001128">
    <property type="entry name" value="Cyt_P450"/>
</dbReference>
<comment type="subcellular location">
    <subcellularLocation>
        <location evidence="4">Endoplasmic reticulum membrane</location>
        <topology evidence="4">Peripheral membrane protein</topology>
    </subcellularLocation>
    <subcellularLocation>
        <location evidence="3">Microsome membrane</location>
        <topology evidence="3">Peripheral membrane protein</topology>
    </subcellularLocation>
</comment>
<reference evidence="15" key="1">
    <citation type="submission" date="2022-08" db="UniProtKB">
        <authorList>
            <consortium name="EnsemblMetazoa"/>
        </authorList>
    </citation>
    <scope>IDENTIFICATION</scope>
    <source>
        <strain evidence="15">EBRO</strain>
    </source>
</reference>
<comment type="similarity">
    <text evidence="5">Belongs to the cytochrome P450 family.</text>
</comment>
<dbReference type="InterPro" id="IPR036396">
    <property type="entry name" value="Cyt_P450_sf"/>
</dbReference>
<dbReference type="InterPro" id="IPR002401">
    <property type="entry name" value="Cyt_P450_E_grp-I"/>
</dbReference>
<keyword evidence="9" id="KW-0492">Microsome</keyword>
<proteinExistence type="inferred from homology"/>
<dbReference type="PRINTS" id="PR00385">
    <property type="entry name" value="P450"/>
</dbReference>
<keyword evidence="11 14" id="KW-0408">Iron</keyword>
<dbReference type="GO" id="GO:0005506">
    <property type="term" value="F:iron ion binding"/>
    <property type="evidence" value="ECO:0007669"/>
    <property type="project" value="InterPro"/>
</dbReference>
<dbReference type="VEuPathDB" id="VectorBase:AATE016735"/>
<evidence type="ECO:0000256" key="11">
    <source>
        <dbReference type="ARBA" id="ARBA00023004"/>
    </source>
</evidence>
<dbReference type="PANTHER" id="PTHR24291:SF187">
    <property type="entry name" value="CYTOCHROME P450 4AE1-RELATED"/>
    <property type="match status" value="1"/>
</dbReference>
<dbReference type="GO" id="GO:0004497">
    <property type="term" value="F:monooxygenase activity"/>
    <property type="evidence" value="ECO:0007669"/>
    <property type="project" value="UniProtKB-KW"/>
</dbReference>
<comment type="cofactor">
    <cofactor evidence="1 14">
        <name>heme</name>
        <dbReference type="ChEBI" id="CHEBI:30413"/>
    </cofactor>
</comment>
<dbReference type="STRING" id="41427.A0A182JET4"/>
<dbReference type="SUPFAM" id="SSF48264">
    <property type="entry name" value="Cytochrome P450"/>
    <property type="match status" value="2"/>
</dbReference>
<evidence type="ECO:0000256" key="10">
    <source>
        <dbReference type="ARBA" id="ARBA00023002"/>
    </source>
</evidence>
<feature type="binding site" description="axial binding residue" evidence="14">
    <location>
        <position position="339"/>
    </location>
    <ligand>
        <name>heme</name>
        <dbReference type="ChEBI" id="CHEBI:30413"/>
    </ligand>
    <ligandPart>
        <name>Fe</name>
        <dbReference type="ChEBI" id="CHEBI:18248"/>
    </ligandPart>
</feature>
<keyword evidence="10" id="KW-0560">Oxidoreductase</keyword>
<protein>
    <submittedName>
        <fullName evidence="15">Uncharacterized protein</fullName>
    </submittedName>
</protein>
<keyword evidence="8" id="KW-0256">Endoplasmic reticulum</keyword>
<evidence type="ECO:0000256" key="8">
    <source>
        <dbReference type="ARBA" id="ARBA00022824"/>
    </source>
</evidence>